<organism evidence="1 2">
    <name type="scientific">Psilocybe cubensis</name>
    <name type="common">Psychedelic mushroom</name>
    <name type="synonym">Stropharia cubensis</name>
    <dbReference type="NCBI Taxonomy" id="181762"/>
    <lineage>
        <taxon>Eukaryota</taxon>
        <taxon>Fungi</taxon>
        <taxon>Dikarya</taxon>
        <taxon>Basidiomycota</taxon>
        <taxon>Agaricomycotina</taxon>
        <taxon>Agaricomycetes</taxon>
        <taxon>Agaricomycetidae</taxon>
        <taxon>Agaricales</taxon>
        <taxon>Agaricineae</taxon>
        <taxon>Strophariaceae</taxon>
        <taxon>Psilocybe</taxon>
    </lineage>
</organism>
<dbReference type="Proteomes" id="UP000664032">
    <property type="component" value="Unassembled WGS sequence"/>
</dbReference>
<protein>
    <submittedName>
        <fullName evidence="1">Uncharacterized protein</fullName>
    </submittedName>
</protein>
<sequence length="294" mass="33200">MLLVQAEIPLIQWLVIAGHRQSPNRPVTFQRRQDKTFEFVLFRPIISSQPGLKYFYLSSLLMSRQTTIKLPALDLSAARAHVPLKSRARSGSIVKVEEVGERSVDEVLDRSAYANINADWVNAKGAWLIHVVLIILGKIIVDTVPGMTQQISWTLVNLMYQALSYLMFHWVTGIPFENDLHGGAYDDLTLWEQIDDGAQYTPAKKWLFCVPVALFLASTHYTNYNPWLFAINLTALIFVLIPKLPQLHRQRVRFMTDGASGMATPLTPSFPNSGRSTPTLDKPGPDLITEAHFR</sequence>
<name>A0ACB8H3D8_PSICU</name>
<evidence type="ECO:0000313" key="2">
    <source>
        <dbReference type="Proteomes" id="UP000664032"/>
    </source>
</evidence>
<proteinExistence type="predicted"/>
<accession>A0ACB8H3D8</accession>
<comment type="caution">
    <text evidence="1">The sequence shown here is derived from an EMBL/GenBank/DDBJ whole genome shotgun (WGS) entry which is preliminary data.</text>
</comment>
<gene>
    <name evidence="1" type="ORF">JR316_0004464</name>
</gene>
<keyword evidence="2" id="KW-1185">Reference proteome</keyword>
<dbReference type="EMBL" id="JAFIQS020000004">
    <property type="protein sequence ID" value="KAH9482364.1"/>
    <property type="molecule type" value="Genomic_DNA"/>
</dbReference>
<reference evidence="1" key="1">
    <citation type="submission" date="2021-10" db="EMBL/GenBank/DDBJ databases">
        <title>Psilocybe cubensis genome.</title>
        <authorList>
            <person name="Mckernan K.J."/>
            <person name="Crawford S."/>
            <person name="Trippe A."/>
            <person name="Kane L.T."/>
            <person name="Mclaughlin S."/>
        </authorList>
    </citation>
    <scope>NUCLEOTIDE SEQUENCE</scope>
    <source>
        <strain evidence="1">MGC-MH-2018</strain>
    </source>
</reference>
<evidence type="ECO:0000313" key="1">
    <source>
        <dbReference type="EMBL" id="KAH9482364.1"/>
    </source>
</evidence>